<proteinExistence type="inferred from homology"/>
<feature type="transmembrane region" description="Helical" evidence="8">
    <location>
        <begin position="198"/>
        <end position="216"/>
    </location>
</feature>
<feature type="transmembrane region" description="Helical" evidence="8">
    <location>
        <begin position="109"/>
        <end position="128"/>
    </location>
</feature>
<keyword evidence="6" id="KW-0333">Golgi apparatus</keyword>
<comment type="caution">
    <text evidence="12">The sequence shown here is derived from an EMBL/GenBank/DDBJ whole genome shotgun (WGS) entry which is preliminary data.</text>
</comment>
<evidence type="ECO:0000256" key="7">
    <source>
        <dbReference type="ARBA" id="ARBA00023136"/>
    </source>
</evidence>
<keyword evidence="7 8" id="KW-0472">Membrane</keyword>
<reference evidence="12 13" key="1">
    <citation type="journal article" date="2018" name="Gigascience">
        <title>Genomes of trombidid mites reveal novel predicted allergens and laterally-transferred genes associated with secondary metabolism.</title>
        <authorList>
            <person name="Dong X."/>
            <person name="Chaisiri K."/>
            <person name="Xia D."/>
            <person name="Armstrong S.D."/>
            <person name="Fang Y."/>
            <person name="Donnelly M.J."/>
            <person name="Kadowaki T."/>
            <person name="McGarry J.W."/>
            <person name="Darby A.C."/>
            <person name="Makepeace B.L."/>
        </authorList>
    </citation>
    <scope>NUCLEOTIDE SEQUENCE [LARGE SCALE GENOMIC DNA]</scope>
    <source>
        <strain evidence="12">UoL-WK</strain>
    </source>
</reference>
<sequence>MSANEAKDERHSLLFARRSFHLLSLSSIAVITVLLPFCSFVLCVFWSLIDKFDASTSTHCNVLNFLPSVSAAIGAFSPQKYIWKFAIALHTIPRYFLSVTFFSLKHRSPLALIFNLIEITALLALSLVTSIENYAFHSKCFVLFVVSSILHMIALTSKDFSRRKAHRKYLLMGNTAATIFAVYFFLRHNWFCEPGMYSLFAFCEYVVVVTNMAFHFQIYYDLKHIDCCLLQEENHFHI</sequence>
<gene>
    <name evidence="11" type="ORF">B4U79_09010</name>
    <name evidence="10" type="ORF">B4U79_09933</name>
    <name evidence="12" type="ORF">B4U79_10126</name>
</gene>
<evidence type="ECO:0000313" key="13">
    <source>
        <dbReference type="Proteomes" id="UP000285301"/>
    </source>
</evidence>
<evidence type="ECO:0000256" key="8">
    <source>
        <dbReference type="SAM" id="Phobius"/>
    </source>
</evidence>
<feature type="transmembrane region" description="Helical" evidence="8">
    <location>
        <begin position="169"/>
        <end position="186"/>
    </location>
</feature>
<comment type="similarity">
    <text evidence="2">Belongs to the PGAP2 family.</text>
</comment>
<dbReference type="STRING" id="1965070.A0A443RQG1"/>
<dbReference type="OrthoDB" id="68581at2759"/>
<dbReference type="InterPro" id="IPR019402">
    <property type="entry name" value="CWH43_N"/>
</dbReference>
<dbReference type="AlphaFoldDB" id="A0A443RQG1"/>
<evidence type="ECO:0000256" key="1">
    <source>
        <dbReference type="ARBA" id="ARBA00004653"/>
    </source>
</evidence>
<evidence type="ECO:0000256" key="2">
    <source>
        <dbReference type="ARBA" id="ARBA00007414"/>
    </source>
</evidence>
<dbReference type="GO" id="GO:0005789">
    <property type="term" value="C:endoplasmic reticulum membrane"/>
    <property type="evidence" value="ECO:0007669"/>
    <property type="project" value="TreeGrafter"/>
</dbReference>
<keyword evidence="5 8" id="KW-1133">Transmembrane helix</keyword>
<feature type="transmembrane region" description="Helical" evidence="8">
    <location>
        <begin position="20"/>
        <end position="49"/>
    </location>
</feature>
<dbReference type="InterPro" id="IPR039545">
    <property type="entry name" value="PGAP2"/>
</dbReference>
<feature type="transmembrane region" description="Helical" evidence="8">
    <location>
        <begin position="134"/>
        <end position="157"/>
    </location>
</feature>
<dbReference type="Pfam" id="PF10277">
    <property type="entry name" value="Frag1"/>
    <property type="match status" value="1"/>
</dbReference>
<organism evidence="12 13">
    <name type="scientific">Dinothrombium tinctorium</name>
    <dbReference type="NCBI Taxonomy" id="1965070"/>
    <lineage>
        <taxon>Eukaryota</taxon>
        <taxon>Metazoa</taxon>
        <taxon>Ecdysozoa</taxon>
        <taxon>Arthropoda</taxon>
        <taxon>Chelicerata</taxon>
        <taxon>Arachnida</taxon>
        <taxon>Acari</taxon>
        <taxon>Acariformes</taxon>
        <taxon>Trombidiformes</taxon>
        <taxon>Prostigmata</taxon>
        <taxon>Anystina</taxon>
        <taxon>Parasitengona</taxon>
        <taxon>Trombidioidea</taxon>
        <taxon>Trombidiidae</taxon>
        <taxon>Dinothrombium</taxon>
    </lineage>
</organism>
<evidence type="ECO:0000313" key="10">
    <source>
        <dbReference type="EMBL" id="RWS17274.1"/>
    </source>
</evidence>
<reference evidence="12" key="2">
    <citation type="submission" date="2018-11" db="EMBL/GenBank/DDBJ databases">
        <title>Trombidioid mite genomics.</title>
        <authorList>
            <person name="Dong X."/>
        </authorList>
    </citation>
    <scope>NUCLEOTIDE SEQUENCE</scope>
    <source>
        <strain evidence="12">UoL-WK</strain>
    </source>
</reference>
<dbReference type="GO" id="GO:0006506">
    <property type="term" value="P:GPI anchor biosynthetic process"/>
    <property type="evidence" value="ECO:0007669"/>
    <property type="project" value="UniProtKB-KW"/>
</dbReference>
<name>A0A443RQG1_9ACAR</name>
<keyword evidence="4 8" id="KW-0812">Transmembrane</keyword>
<evidence type="ECO:0000256" key="5">
    <source>
        <dbReference type="ARBA" id="ARBA00022989"/>
    </source>
</evidence>
<dbReference type="PANTHER" id="PTHR12892">
    <property type="entry name" value="FGF RECEPTOR ACTIVATING PROTEIN 1"/>
    <property type="match status" value="1"/>
</dbReference>
<dbReference type="EMBL" id="NCKU01000099">
    <property type="protein sequence ID" value="RWS17274.1"/>
    <property type="molecule type" value="Genomic_DNA"/>
</dbReference>
<dbReference type="Proteomes" id="UP000285301">
    <property type="component" value="Unassembled WGS sequence"/>
</dbReference>
<dbReference type="EMBL" id="NCKU01000065">
    <property type="protein sequence ID" value="RWS17514.1"/>
    <property type="molecule type" value="Genomic_DNA"/>
</dbReference>
<evidence type="ECO:0000313" key="12">
    <source>
        <dbReference type="EMBL" id="RWS17526.1"/>
    </source>
</evidence>
<evidence type="ECO:0000259" key="9">
    <source>
        <dbReference type="Pfam" id="PF10277"/>
    </source>
</evidence>
<feature type="domain" description="CWH43-like N-terminal" evidence="9">
    <location>
        <begin position="26"/>
        <end position="225"/>
    </location>
</feature>
<dbReference type="GO" id="GO:0000139">
    <property type="term" value="C:Golgi membrane"/>
    <property type="evidence" value="ECO:0007669"/>
    <property type="project" value="UniProtKB-SubCell"/>
</dbReference>
<dbReference type="EMBL" id="NCKU01000063">
    <property type="protein sequence ID" value="RWS17526.1"/>
    <property type="molecule type" value="Genomic_DNA"/>
</dbReference>
<evidence type="ECO:0000256" key="6">
    <source>
        <dbReference type="ARBA" id="ARBA00023034"/>
    </source>
</evidence>
<accession>A0A443RQG1</accession>
<keyword evidence="13" id="KW-1185">Reference proteome</keyword>
<keyword evidence="3" id="KW-0337">GPI-anchor biosynthesis</keyword>
<evidence type="ECO:0000313" key="11">
    <source>
        <dbReference type="EMBL" id="RWS17514.1"/>
    </source>
</evidence>
<feature type="transmembrane region" description="Helical" evidence="8">
    <location>
        <begin position="81"/>
        <end position="97"/>
    </location>
</feature>
<evidence type="ECO:0000256" key="4">
    <source>
        <dbReference type="ARBA" id="ARBA00022692"/>
    </source>
</evidence>
<evidence type="ECO:0000256" key="3">
    <source>
        <dbReference type="ARBA" id="ARBA00022502"/>
    </source>
</evidence>
<dbReference type="PANTHER" id="PTHR12892:SF11">
    <property type="entry name" value="POST-GPI ATTACHMENT TO PROTEINS FACTOR 2"/>
    <property type="match status" value="1"/>
</dbReference>
<comment type="subcellular location">
    <subcellularLocation>
        <location evidence="1">Golgi apparatus membrane</location>
        <topology evidence="1">Multi-pass membrane protein</topology>
    </subcellularLocation>
</comment>
<protein>
    <submittedName>
        <fullName evidence="12">Post-GPI attachment to proteins factor 2-like protein</fullName>
    </submittedName>
</protein>